<accession>A0AAP0S1J3</accession>
<keyword evidence="2" id="KW-0539">Nucleus</keyword>
<dbReference type="InterPro" id="IPR052255">
    <property type="entry name" value="RNA_pol_II_subunit5-mediator"/>
</dbReference>
<dbReference type="Proteomes" id="UP001415857">
    <property type="component" value="Unassembled WGS sequence"/>
</dbReference>
<protein>
    <recommendedName>
        <fullName evidence="7">RNA polymerase II subunit 5-mediating protein homolog</fullName>
    </recommendedName>
</protein>
<proteinExistence type="inferred from homology"/>
<dbReference type="CDD" id="cd23159">
    <property type="entry name" value="Prefoldin_URI1"/>
    <property type="match status" value="1"/>
</dbReference>
<comment type="subcellular location">
    <subcellularLocation>
        <location evidence="1">Nucleus</location>
    </subcellularLocation>
</comment>
<feature type="compositionally biased region" description="Low complexity" evidence="4">
    <location>
        <begin position="295"/>
        <end position="307"/>
    </location>
</feature>
<gene>
    <name evidence="5" type="ORF">L1049_024187</name>
</gene>
<dbReference type="PANTHER" id="PTHR15111">
    <property type="entry name" value="RNA POLYMERASE II SUBUNIT 5-MEDIATING PROTEIN NNX3"/>
    <property type="match status" value="1"/>
</dbReference>
<sequence length="307" mass="34431">MGEPVKGTVTSLSSIFPPEEAQKAAKRVEDTIADHQSELDRLREFIADNTNLVNLVQRLPDELHHDIMAPAFFPGRLIHTNELLVLLGEGYYAERTSKQTIEILKRRGKILESQVESFNAMMLDLKAEASFFDATASEAAEGLVEIREDYSEEDSTEKVSITGPLETDSSGFSEADNTKGPVEDEEYARLLSRLDELEKEELAAESANEHDEDEQTELFQSQDSVDHNLRSSEEHQLWNPLQQSKDEYTTAKEFFGQNHPEQDFSDQLNFGGSTVQLVPKDEVPRGKSLAHDVNKSSSSKAALMLLK</sequence>
<dbReference type="Gene3D" id="1.10.287.370">
    <property type="match status" value="1"/>
</dbReference>
<keyword evidence="6" id="KW-1185">Reference proteome</keyword>
<name>A0AAP0S1J3_LIQFO</name>
<dbReference type="GO" id="GO:0003682">
    <property type="term" value="F:chromatin binding"/>
    <property type="evidence" value="ECO:0007669"/>
    <property type="project" value="TreeGrafter"/>
</dbReference>
<organism evidence="5 6">
    <name type="scientific">Liquidambar formosana</name>
    <name type="common">Formosan gum</name>
    <dbReference type="NCBI Taxonomy" id="63359"/>
    <lineage>
        <taxon>Eukaryota</taxon>
        <taxon>Viridiplantae</taxon>
        <taxon>Streptophyta</taxon>
        <taxon>Embryophyta</taxon>
        <taxon>Tracheophyta</taxon>
        <taxon>Spermatophyta</taxon>
        <taxon>Magnoliopsida</taxon>
        <taxon>eudicotyledons</taxon>
        <taxon>Gunneridae</taxon>
        <taxon>Pentapetalae</taxon>
        <taxon>Saxifragales</taxon>
        <taxon>Altingiaceae</taxon>
        <taxon>Liquidambar</taxon>
    </lineage>
</organism>
<dbReference type="AlphaFoldDB" id="A0AAP0S1J3"/>
<dbReference type="GO" id="GO:0009409">
    <property type="term" value="P:response to cold"/>
    <property type="evidence" value="ECO:0007669"/>
    <property type="project" value="UniProtKB-ARBA"/>
</dbReference>
<dbReference type="GO" id="GO:0005634">
    <property type="term" value="C:nucleus"/>
    <property type="evidence" value="ECO:0007669"/>
    <property type="project" value="UniProtKB-SubCell"/>
</dbReference>
<evidence type="ECO:0000256" key="2">
    <source>
        <dbReference type="ARBA" id="ARBA00023242"/>
    </source>
</evidence>
<feature type="region of interest" description="Disordered" evidence="4">
    <location>
        <begin position="148"/>
        <end position="184"/>
    </location>
</feature>
<dbReference type="GO" id="GO:0000122">
    <property type="term" value="P:negative regulation of transcription by RNA polymerase II"/>
    <property type="evidence" value="ECO:0007669"/>
    <property type="project" value="TreeGrafter"/>
</dbReference>
<comment type="caution">
    <text evidence="5">The sequence shown here is derived from an EMBL/GenBank/DDBJ whole genome shotgun (WGS) entry which is preliminary data.</text>
</comment>
<dbReference type="GO" id="GO:0019212">
    <property type="term" value="F:phosphatase inhibitor activity"/>
    <property type="evidence" value="ECO:0007669"/>
    <property type="project" value="TreeGrafter"/>
</dbReference>
<feature type="region of interest" description="Disordered" evidence="4">
    <location>
        <begin position="282"/>
        <end position="307"/>
    </location>
</feature>
<dbReference type="PANTHER" id="PTHR15111:SF0">
    <property type="entry name" value="UNCONVENTIONAL PREFOLDIN RPB5 INTERACTOR 1"/>
    <property type="match status" value="1"/>
</dbReference>
<evidence type="ECO:0008006" key="7">
    <source>
        <dbReference type="Google" id="ProtNLM"/>
    </source>
</evidence>
<dbReference type="GO" id="GO:0003714">
    <property type="term" value="F:transcription corepressor activity"/>
    <property type="evidence" value="ECO:0007669"/>
    <property type="project" value="TreeGrafter"/>
</dbReference>
<evidence type="ECO:0000256" key="1">
    <source>
        <dbReference type="ARBA" id="ARBA00004123"/>
    </source>
</evidence>
<dbReference type="InterPro" id="IPR004127">
    <property type="entry name" value="Prefoldin_subunit_alpha"/>
</dbReference>
<evidence type="ECO:0000256" key="4">
    <source>
        <dbReference type="SAM" id="MobiDB-lite"/>
    </source>
</evidence>
<evidence type="ECO:0000313" key="5">
    <source>
        <dbReference type="EMBL" id="KAK9285005.1"/>
    </source>
</evidence>
<comment type="similarity">
    <text evidence="3">Belongs to the RNA polymerase II subunit 5-mediating protein family.</text>
</comment>
<reference evidence="5 6" key="1">
    <citation type="journal article" date="2024" name="Plant J.">
        <title>Genome sequences and population genomics reveal climatic adaptation and genomic divergence between two closely related sweetgum species.</title>
        <authorList>
            <person name="Xu W.Q."/>
            <person name="Ren C.Q."/>
            <person name="Zhang X.Y."/>
            <person name="Comes H.P."/>
            <person name="Liu X.H."/>
            <person name="Li Y.G."/>
            <person name="Kettle C.J."/>
            <person name="Jalonen R."/>
            <person name="Gaisberger H."/>
            <person name="Ma Y.Z."/>
            <person name="Qiu Y.X."/>
        </authorList>
    </citation>
    <scope>NUCLEOTIDE SEQUENCE [LARGE SCALE GENOMIC DNA]</scope>
    <source>
        <strain evidence="5">Hangzhou</strain>
    </source>
</reference>
<dbReference type="Pfam" id="PF02996">
    <property type="entry name" value="Prefoldin"/>
    <property type="match status" value="1"/>
</dbReference>
<feature type="compositionally biased region" description="Basic and acidic residues" evidence="4">
    <location>
        <begin position="282"/>
        <end position="294"/>
    </location>
</feature>
<dbReference type="EMBL" id="JBBPBK010000005">
    <property type="protein sequence ID" value="KAK9285005.1"/>
    <property type="molecule type" value="Genomic_DNA"/>
</dbReference>
<feature type="region of interest" description="Disordered" evidence="4">
    <location>
        <begin position="200"/>
        <end position="219"/>
    </location>
</feature>
<evidence type="ECO:0000313" key="6">
    <source>
        <dbReference type="Proteomes" id="UP001415857"/>
    </source>
</evidence>
<dbReference type="GO" id="GO:0006457">
    <property type="term" value="P:protein folding"/>
    <property type="evidence" value="ECO:0007669"/>
    <property type="project" value="UniProtKB-ARBA"/>
</dbReference>
<evidence type="ECO:0000256" key="3">
    <source>
        <dbReference type="ARBA" id="ARBA00038295"/>
    </source>
</evidence>
<dbReference type="InterPro" id="IPR009053">
    <property type="entry name" value="Prefoldin"/>
</dbReference>
<dbReference type="SUPFAM" id="SSF46579">
    <property type="entry name" value="Prefoldin"/>
    <property type="match status" value="1"/>
</dbReference>